<evidence type="ECO:0000259" key="2">
    <source>
        <dbReference type="Pfam" id="PF13649"/>
    </source>
</evidence>
<feature type="domain" description="Methyltransferase" evidence="2">
    <location>
        <begin position="47"/>
        <end position="138"/>
    </location>
</feature>
<dbReference type="SUPFAM" id="SSF53335">
    <property type="entry name" value="S-adenosyl-L-methionine-dependent methyltransferases"/>
    <property type="match status" value="1"/>
</dbReference>
<protein>
    <recommendedName>
        <fullName evidence="2">Methyltransferase domain-containing protein</fullName>
    </recommendedName>
</protein>
<dbReference type="CDD" id="cd02440">
    <property type="entry name" value="AdoMet_MTases"/>
    <property type="match status" value="1"/>
</dbReference>
<evidence type="ECO:0000313" key="4">
    <source>
        <dbReference type="Proteomes" id="UP001500420"/>
    </source>
</evidence>
<gene>
    <name evidence="3" type="ORF">GCM10009020_21840</name>
</gene>
<dbReference type="AlphaFoldDB" id="A0AAV3TA23"/>
<sequence length="203" mass="23234">MDSPDVRDQWAERSGEYSPDYYAHYGPDETSEAIREALDGLASDAPVLELGCSSGRHLAHLREHGFETLHGVDINADAFDVMEDAYPGLADDGTFYVEAIEDLVERFDDDHFAAVYSAETLQHVHPDATDVFEELARIASDRIVTVENEGDHRDDDPDVNYVRDELPLFYRDWREIFEAFGFEQVETRPTKRDTLRVFRASER</sequence>
<evidence type="ECO:0000256" key="1">
    <source>
        <dbReference type="SAM" id="MobiDB-lite"/>
    </source>
</evidence>
<comment type="caution">
    <text evidence="3">The sequence shown here is derived from an EMBL/GenBank/DDBJ whole genome shotgun (WGS) entry which is preliminary data.</text>
</comment>
<dbReference type="Proteomes" id="UP001500420">
    <property type="component" value="Unassembled WGS sequence"/>
</dbReference>
<evidence type="ECO:0000313" key="3">
    <source>
        <dbReference type="EMBL" id="GAA0674193.1"/>
    </source>
</evidence>
<feature type="compositionally biased region" description="Basic and acidic residues" evidence="1">
    <location>
        <begin position="1"/>
        <end position="15"/>
    </location>
</feature>
<dbReference type="InterPro" id="IPR029063">
    <property type="entry name" value="SAM-dependent_MTases_sf"/>
</dbReference>
<organism evidence="3 4">
    <name type="scientific">Natronoarchaeum mannanilyticum</name>
    <dbReference type="NCBI Taxonomy" id="926360"/>
    <lineage>
        <taxon>Archaea</taxon>
        <taxon>Methanobacteriati</taxon>
        <taxon>Methanobacteriota</taxon>
        <taxon>Stenosarchaea group</taxon>
        <taxon>Halobacteria</taxon>
        <taxon>Halobacteriales</taxon>
        <taxon>Natronoarchaeaceae</taxon>
    </lineage>
</organism>
<accession>A0AAV3TA23</accession>
<feature type="region of interest" description="Disordered" evidence="1">
    <location>
        <begin position="1"/>
        <end position="22"/>
    </location>
</feature>
<dbReference type="Pfam" id="PF13649">
    <property type="entry name" value="Methyltransf_25"/>
    <property type="match status" value="1"/>
</dbReference>
<dbReference type="InterPro" id="IPR041698">
    <property type="entry name" value="Methyltransf_25"/>
</dbReference>
<proteinExistence type="predicted"/>
<name>A0AAV3TA23_9EURY</name>
<keyword evidence="4" id="KW-1185">Reference proteome</keyword>
<dbReference type="RefSeq" id="WP_343774050.1">
    <property type="nucleotide sequence ID" value="NZ_BAAADV010000004.1"/>
</dbReference>
<reference evidence="3 4" key="1">
    <citation type="journal article" date="2019" name="Int. J. Syst. Evol. Microbiol.">
        <title>The Global Catalogue of Microorganisms (GCM) 10K type strain sequencing project: providing services to taxonomists for standard genome sequencing and annotation.</title>
        <authorList>
            <consortium name="The Broad Institute Genomics Platform"/>
            <consortium name="The Broad Institute Genome Sequencing Center for Infectious Disease"/>
            <person name="Wu L."/>
            <person name="Ma J."/>
        </authorList>
    </citation>
    <scope>NUCLEOTIDE SEQUENCE [LARGE SCALE GENOMIC DNA]</scope>
    <source>
        <strain evidence="3 4">JCM 16328</strain>
    </source>
</reference>
<dbReference type="EMBL" id="BAAADV010000004">
    <property type="protein sequence ID" value="GAA0674193.1"/>
    <property type="molecule type" value="Genomic_DNA"/>
</dbReference>
<dbReference type="Gene3D" id="3.40.50.150">
    <property type="entry name" value="Vaccinia Virus protein VP39"/>
    <property type="match status" value="1"/>
</dbReference>